<dbReference type="AlphaFoldDB" id="A0A4C1XC40"/>
<keyword evidence="2" id="KW-1185">Reference proteome</keyword>
<dbReference type="EMBL" id="BGZK01000773">
    <property type="protein sequence ID" value="GBP59887.1"/>
    <property type="molecule type" value="Genomic_DNA"/>
</dbReference>
<gene>
    <name evidence="1" type="ORF">EVAR_44563_1</name>
</gene>
<reference evidence="1 2" key="1">
    <citation type="journal article" date="2019" name="Commun. Biol.">
        <title>The bagworm genome reveals a unique fibroin gene that provides high tensile strength.</title>
        <authorList>
            <person name="Kono N."/>
            <person name="Nakamura H."/>
            <person name="Ohtoshi R."/>
            <person name="Tomita M."/>
            <person name="Numata K."/>
            <person name="Arakawa K."/>
        </authorList>
    </citation>
    <scope>NUCLEOTIDE SEQUENCE [LARGE SCALE GENOMIC DNA]</scope>
</reference>
<accession>A0A4C1XC40</accession>
<evidence type="ECO:0000313" key="1">
    <source>
        <dbReference type="EMBL" id="GBP59887.1"/>
    </source>
</evidence>
<dbReference type="Proteomes" id="UP000299102">
    <property type="component" value="Unassembled WGS sequence"/>
</dbReference>
<protein>
    <submittedName>
        <fullName evidence="1">Uncharacterized protein</fullName>
    </submittedName>
</protein>
<name>A0A4C1XC40_EUMVA</name>
<evidence type="ECO:0000313" key="2">
    <source>
        <dbReference type="Proteomes" id="UP000299102"/>
    </source>
</evidence>
<organism evidence="1 2">
    <name type="scientific">Eumeta variegata</name>
    <name type="common">Bagworm moth</name>
    <name type="synonym">Eumeta japonica</name>
    <dbReference type="NCBI Taxonomy" id="151549"/>
    <lineage>
        <taxon>Eukaryota</taxon>
        <taxon>Metazoa</taxon>
        <taxon>Ecdysozoa</taxon>
        <taxon>Arthropoda</taxon>
        <taxon>Hexapoda</taxon>
        <taxon>Insecta</taxon>
        <taxon>Pterygota</taxon>
        <taxon>Neoptera</taxon>
        <taxon>Endopterygota</taxon>
        <taxon>Lepidoptera</taxon>
        <taxon>Glossata</taxon>
        <taxon>Ditrysia</taxon>
        <taxon>Tineoidea</taxon>
        <taxon>Psychidae</taxon>
        <taxon>Oiketicinae</taxon>
        <taxon>Eumeta</taxon>
    </lineage>
</organism>
<sequence>MTRTSIRYNTVGGNQELDSAGDERLSAYILCGAGGVSGSAFTVPLHVRIFRVSAPRWLLGDRDSFRKRLRKFRANILKMIAPRPDDGI</sequence>
<proteinExistence type="predicted"/>
<comment type="caution">
    <text evidence="1">The sequence shown here is derived from an EMBL/GenBank/DDBJ whole genome shotgun (WGS) entry which is preliminary data.</text>
</comment>